<dbReference type="Proteomes" id="UP000001785">
    <property type="component" value="Segment"/>
</dbReference>
<evidence type="ECO:0000313" key="2">
    <source>
        <dbReference type="EMBL" id="AAQ64412.1"/>
    </source>
</evidence>
<evidence type="ECO:0000313" key="3">
    <source>
        <dbReference type="Proteomes" id="UP000001785"/>
    </source>
</evidence>
<sequence length="343" mass="38761">MNKVAKIYRSTITTEYRVNNLMNFYENVGDEDDKNTIYLMFGRNEPWSDREDEINFAPPYPNDSPDGKADVWARALGLIKIPKSQLRPVLPRKDWGDPDLNNSLRFTFGDIVTVNTMPINSHPSALNGYMVYRCIDIPETDPNNTNIRGTCSIATVTNKNDCVAVGGEWNAPSSPGNQENIPHGTGNAIETGDGYVWEYLYTIPPSEVLTNVTQEYIVCPFPEDIIADRVAWGLDQNIVFNENYDETIYSVGAVQLRFRAKLAGADFIHLFGPGNQGYRQISLVQNPLLVREEGATSDTKATETRYDPHEIQAGTGQIIYMENRQPIRKTLDQVEEFNLIYNF</sequence>
<gene>
    <name evidence="2" type="primary">8</name>
    <name evidence="2" type="ORF">KVP40.0343</name>
</gene>
<dbReference type="InterPro" id="IPR015298">
    <property type="entry name" value="Phage_T4_Gp8"/>
</dbReference>
<reference evidence="2 3" key="1">
    <citation type="journal article" date="2003" name="J. Bacteriol.">
        <title>Complete genome sequence of the broad-host-range vibriophage KVP40: comparative genomics of a T4-related bacteriophage.</title>
        <authorList>
            <person name="Miller E."/>
            <person name="Heidelberg J."/>
            <person name="Eisen J."/>
            <person name="Nelson W."/>
            <person name="Durkin A."/>
            <person name="Ciecko A."/>
            <person name="Feldblyum T."/>
            <person name="White O."/>
            <person name="Paulsen I."/>
            <person name="Nierman W."/>
            <person name="Lee J."/>
            <person name="Szczypinski B."/>
            <person name="Fraser C."/>
        </authorList>
    </citation>
    <scope>NUCLEOTIDE SEQUENCE</scope>
    <source>
        <strain evidence="3">Isolate Vibrio parahaemolyticus/Japan/Matsuzaki /1991</strain>
    </source>
</reference>
<dbReference type="EMBL" id="AY283928">
    <property type="protein sequence ID" value="AAQ64412.1"/>
    <property type="molecule type" value="Genomic_DNA"/>
</dbReference>
<dbReference type="OrthoDB" id="4009at10239"/>
<feature type="domain" description="Bacteriophage T4 Gp8" evidence="1">
    <location>
        <begin position="10"/>
        <end position="343"/>
    </location>
</feature>
<dbReference type="GeneID" id="2545818"/>
<keyword evidence="3" id="KW-1185">Reference proteome</keyword>
<proteinExistence type="predicted"/>
<dbReference type="SUPFAM" id="SSF89433">
    <property type="entry name" value="Baseplate structural protein gp8"/>
    <property type="match status" value="1"/>
</dbReference>
<dbReference type="RefSeq" id="NP_899589.1">
    <property type="nucleotide sequence ID" value="NC_005083.2"/>
</dbReference>
<protein>
    <submittedName>
        <fullName evidence="2">Gp8</fullName>
    </submittedName>
</protein>
<dbReference type="InterPro" id="IPR036327">
    <property type="entry name" value="Gp8_sf"/>
</dbReference>
<evidence type="ECO:0000259" key="1">
    <source>
        <dbReference type="Pfam" id="PF09215"/>
    </source>
</evidence>
<dbReference type="Pfam" id="PF09215">
    <property type="entry name" value="Phage-Gp8"/>
    <property type="match status" value="1"/>
</dbReference>
<accession>Q6WHG1</accession>
<dbReference type="Gene3D" id="2.170.290.10">
    <property type="entry name" value="baseplate structural protein gp8, domain 2"/>
    <property type="match status" value="1"/>
</dbReference>
<dbReference type="KEGG" id="vg:2545818"/>
<dbReference type="Gene3D" id="2.60.340.10">
    <property type="entry name" value="baseplate structural protein gp8, domain 1"/>
    <property type="match status" value="1"/>
</dbReference>
<organism evidence="2 3">
    <name type="scientific">Vibrio phage KVP40 (isolate Vibrio parahaemolyticus/Japan/Matsuzaki/1991)</name>
    <name type="common">KVP40</name>
    <name type="synonym">Bacteriophage KVP40</name>
    <dbReference type="NCBI Taxonomy" id="75320"/>
    <lineage>
        <taxon>Viruses</taxon>
        <taxon>Duplodnaviria</taxon>
        <taxon>Heunggongvirae</taxon>
        <taxon>Uroviricota</taxon>
        <taxon>Caudoviricetes</taxon>
        <taxon>Pantevenvirales</taxon>
        <taxon>Straboviridae</taxon>
        <taxon>Schizotequatrovirus</taxon>
        <taxon>Schizotequatrovirus KVP40</taxon>
    </lineage>
</organism>
<organismHost>
    <name type="scientific">Vibrio parahaemolyticus</name>
    <dbReference type="NCBI Taxonomy" id="670"/>
</organismHost>
<name>Q6WHG1_BPKVM</name>